<organism evidence="1 2">
    <name type="scientific">Brassica carinata</name>
    <name type="common">Ethiopian mustard</name>
    <name type="synonym">Abyssinian cabbage</name>
    <dbReference type="NCBI Taxonomy" id="52824"/>
    <lineage>
        <taxon>Eukaryota</taxon>
        <taxon>Viridiplantae</taxon>
        <taxon>Streptophyta</taxon>
        <taxon>Embryophyta</taxon>
        <taxon>Tracheophyta</taxon>
        <taxon>Spermatophyta</taxon>
        <taxon>Magnoliopsida</taxon>
        <taxon>eudicotyledons</taxon>
        <taxon>Gunneridae</taxon>
        <taxon>Pentapetalae</taxon>
        <taxon>rosids</taxon>
        <taxon>malvids</taxon>
        <taxon>Brassicales</taxon>
        <taxon>Brassicaceae</taxon>
        <taxon>Brassiceae</taxon>
        <taxon>Brassica</taxon>
    </lineage>
</organism>
<proteinExistence type="predicted"/>
<accession>A0A8X7NUX2</accession>
<evidence type="ECO:0000313" key="2">
    <source>
        <dbReference type="Proteomes" id="UP000886595"/>
    </source>
</evidence>
<protein>
    <submittedName>
        <fullName evidence="1">Uncharacterized protein</fullName>
    </submittedName>
</protein>
<dbReference type="OrthoDB" id="278430at2759"/>
<evidence type="ECO:0000313" key="1">
    <source>
        <dbReference type="EMBL" id="KAG2239360.1"/>
    </source>
</evidence>
<dbReference type="AlphaFoldDB" id="A0A8X7NUX2"/>
<reference evidence="1 2" key="1">
    <citation type="submission" date="2020-02" db="EMBL/GenBank/DDBJ databases">
        <authorList>
            <person name="Ma Q."/>
            <person name="Huang Y."/>
            <person name="Song X."/>
            <person name="Pei D."/>
        </authorList>
    </citation>
    <scope>NUCLEOTIDE SEQUENCE [LARGE SCALE GENOMIC DNA]</scope>
    <source>
        <strain evidence="1">Sxm20200214</strain>
        <tissue evidence="1">Leaf</tissue>
    </source>
</reference>
<sequence>MEQQGHRVSYKANMRKENKKGQQGFLKSRETSISFILMDPVFTAPPSKRWLENELTVDPFLVEALQNPCHRLTSYGDAHELCTSKTMLNLDPWIVRLGRFPIVKTALPIDGRFEHIVLSCNEHQTTPSFGSNEKLNELST</sequence>
<dbReference type="Proteomes" id="UP000886595">
    <property type="component" value="Unassembled WGS sequence"/>
</dbReference>
<dbReference type="EMBL" id="JAAMPC010001602">
    <property type="protein sequence ID" value="KAG2239360.1"/>
    <property type="molecule type" value="Genomic_DNA"/>
</dbReference>
<gene>
    <name evidence="1" type="ORF">Bca52824_091791</name>
</gene>
<comment type="caution">
    <text evidence="1">The sequence shown here is derived from an EMBL/GenBank/DDBJ whole genome shotgun (WGS) entry which is preliminary data.</text>
</comment>
<name>A0A8X7NUX2_BRACI</name>
<keyword evidence="2" id="KW-1185">Reference proteome</keyword>